<evidence type="ECO:0000313" key="3">
    <source>
        <dbReference type="Proteomes" id="UP000199321"/>
    </source>
</evidence>
<feature type="domain" description="Ig-like" evidence="1">
    <location>
        <begin position="1157"/>
        <end position="1229"/>
    </location>
</feature>
<evidence type="ECO:0000313" key="2">
    <source>
        <dbReference type="EMBL" id="SDE77306.1"/>
    </source>
</evidence>
<dbReference type="Proteomes" id="UP000199321">
    <property type="component" value="Unassembled WGS sequence"/>
</dbReference>
<keyword evidence="3" id="KW-1185">Reference proteome</keyword>
<protein>
    <submittedName>
        <fullName evidence="2">Gliding motility-associated C-terminal domain-containing protein</fullName>
    </submittedName>
</protein>
<dbReference type="EMBL" id="FNBA01000002">
    <property type="protein sequence ID" value="SDE77306.1"/>
    <property type="molecule type" value="Genomic_DNA"/>
</dbReference>
<dbReference type="STRING" id="227084.SAMN05421855_102661"/>
<reference evidence="2 3" key="1">
    <citation type="submission" date="2016-10" db="EMBL/GenBank/DDBJ databases">
        <authorList>
            <person name="de Groot N.N."/>
        </authorList>
    </citation>
    <scope>NUCLEOTIDE SEQUENCE [LARGE SCALE GENOMIC DNA]</scope>
    <source>
        <strain evidence="2 3">DSM 16195</strain>
    </source>
</reference>
<dbReference type="OrthoDB" id="1236981at2"/>
<gene>
    <name evidence="2" type="ORF">SAMN05421855_102661</name>
</gene>
<dbReference type="Pfam" id="PF19081">
    <property type="entry name" value="Ig_7"/>
    <property type="match status" value="3"/>
</dbReference>
<feature type="domain" description="Ig-like" evidence="1">
    <location>
        <begin position="1556"/>
        <end position="1637"/>
    </location>
</feature>
<proteinExistence type="predicted"/>
<sequence length="1737" mass="181315">MLITAPRKHLRIAVACFIVFFGFTSNMLAQCPPITNPNPVICDAAGLRIIHLDTYATDLGAGLDWYDAPTGGTKYVDTQLLREGTYYADNSAGTCGTRSSLVVDFVVDPTGQNLDGIFCDNENPTVQTYIDEVLAPNTPPGGAAVVYTNLALTNQANPATVLTGTSNFYIVFEDLAGCRSQIEFGSTATFSAPATPTPPLEQHFCSDTNPTVANLDPGTTLAFNWYDDIDTNGDPIDPSLDGTTPLIDGNTYYIQAEGIFCDSDLVAVLVILDDPVNPGTNASLEYCENAVPTNDFDLFPLLGNNPDTTGSWTGPLPTQNGHLGTVNISTLNPGIHTFIYTVEASGTCPSGMSTVTILISELLSSGTPSGLNPATFCETDLPSDFDLFTLLEGYDLNGTWTTGTTSGGTVITSPIDLTGYTAGTYNFTYTQNAAPSPCPEETTTVQIIILPEPNPGNAINAVFCENDLAANSPFNLFDALDGTQDNGGVWTDASGTAVTNPIDITTFTVAGSPYTFIYTLNNGTCEASETITISVLPSPNSGEALPPIDICFDDLSANSPFDLFTLLDGSQDMNGTWYEGSNASGTAVTNPIDLTTLAVGTHFFTYSVPNIGSCSDAPTTVQINITEAPNAGTAIPTIFCENDVAANSPFDLFDALDGSQDNNGGIWTDASGTVVTNPIDISGFTVAGSPYTFTYTIVTGSCDASETITISVLPSPNSGEALPPIDICFDDLSANSPFDLFTLLDGSQDMNGTWYEGSNTSGTAVTNPIDLTTLAVGTHFFTYSVPNIGSCSDAPTTVQITIVEAPNAGTAIPTIFCEADLAANSPFDLFDALDGSQDNNGGVWTDASGTVVTNPIDISGFTVAGSPYTFTYTIVTGSCDASETITITVVESPNTGVALDPLQLCEDEIGANSPFDLFDLLDGSQDLNGTWYEGTNTSGTVATNPIDLTTLGFGTFNYTYAVPAIGSCSDSPVTVQIELNESPETGTATPFVVCEDDLGANSPLDLFGQLSGNDAGGTWNDDDATGALTGSMVDLTALTVGTYNFTYSIISSEGCESATTVPITIENAANAGTATNVALCMVEIPNNPTIDLFSQIAGNDTGGTWNDDDASGALTGSTVDLTALTVGVYNFTYTVLGTGTCSDDAVTVTITISDSAAPTAPSPQDFCDSATVSNLEATGTALLWYDSLTASIPLAGTTPLTTDTTYYVTQTTANGCESSVRTAVLVHINESPNSGVAVVPPVTVCTDNTTVDLNTGLDGSQDASGVWQDTDGTGALTANIFDASQVSAGTYTFTYFVAGTPPCVDASTTITVTVQDAVSAGTNATLDICDTNAPIDLFTLLGAADTGGTWSPALASGTSVFDPILDDEGVYTYSISNTCSSDSSTVTIAVTSSPNAGISTAASLCVVDGPVNLFDVLEGTPDATGTWFPVLASGSGIFDPTVDTAGIYTYTVLATAPCTGDASAQINITVNNSPEPTVVQATISFCASENPTVADLFGTVSGSNITWYNELDDTTPLDLTTPLVDGEDYFSSQTNSSGCESSQRSEVTVTVSDAPTPTLIDEGVTYCINERPTLDTLSENVMEASNQEYVINWYDDETEGNLLTLTTVLENNTTYYAALLNVALGCESSVRLPVTVDLTGCLGFTVPDGFSPNGDGTNDTFDIDNLDFLFPNFTMEIYNRYGSLVYMGNANTSRFDGTSNQSGVLNKGNLPVGVYFYILNVNDGITEPQSGRLYLSR</sequence>
<dbReference type="RefSeq" id="WP_093143455.1">
    <property type="nucleotide sequence ID" value="NZ_BMWO01000002.1"/>
</dbReference>
<feature type="domain" description="Ig-like" evidence="1">
    <location>
        <begin position="1476"/>
        <end position="1552"/>
    </location>
</feature>
<dbReference type="NCBIfam" id="TIGR04131">
    <property type="entry name" value="Bac_Flav_CTERM"/>
    <property type="match status" value="1"/>
</dbReference>
<dbReference type="InterPro" id="IPR044023">
    <property type="entry name" value="Ig_7"/>
</dbReference>
<accession>A0A1G7FN59</accession>
<name>A0A1G7FN59_9FLAO</name>
<dbReference type="Pfam" id="PF13585">
    <property type="entry name" value="CHU_C"/>
    <property type="match status" value="1"/>
</dbReference>
<organism evidence="2 3">
    <name type="scientific">Ulvibacter litoralis</name>
    <dbReference type="NCBI Taxonomy" id="227084"/>
    <lineage>
        <taxon>Bacteria</taxon>
        <taxon>Pseudomonadati</taxon>
        <taxon>Bacteroidota</taxon>
        <taxon>Flavobacteriia</taxon>
        <taxon>Flavobacteriales</taxon>
        <taxon>Flavobacteriaceae</taxon>
        <taxon>Ulvibacter</taxon>
    </lineage>
</organism>
<dbReference type="InterPro" id="IPR026341">
    <property type="entry name" value="T9SS_type_B"/>
</dbReference>
<evidence type="ECO:0000259" key="1">
    <source>
        <dbReference type="Pfam" id="PF19081"/>
    </source>
</evidence>